<keyword evidence="5" id="KW-1185">Reference proteome</keyword>
<dbReference type="InterPro" id="IPR041698">
    <property type="entry name" value="Methyltransf_25"/>
</dbReference>
<dbReference type="GO" id="GO:0032259">
    <property type="term" value="P:methylation"/>
    <property type="evidence" value="ECO:0007669"/>
    <property type="project" value="UniProtKB-KW"/>
</dbReference>
<reference evidence="4" key="1">
    <citation type="submission" date="2022-11" db="EMBL/GenBank/DDBJ databases">
        <title>Biodiversity and phylogenetic relationships of bacteria.</title>
        <authorList>
            <person name="Machado R.A.R."/>
            <person name="Bhat A."/>
            <person name="Loulou A."/>
            <person name="Kallel S."/>
        </authorList>
    </citation>
    <scope>NUCLEOTIDE SEQUENCE</scope>
    <source>
        <strain evidence="4">K-TC2</strain>
    </source>
</reference>
<dbReference type="AlphaFoldDB" id="A0A9X3ILB6"/>
<dbReference type="InterPro" id="IPR029063">
    <property type="entry name" value="SAM-dependent_MTases_sf"/>
</dbReference>
<keyword evidence="2" id="KW-0808">Transferase</keyword>
<evidence type="ECO:0000256" key="1">
    <source>
        <dbReference type="ARBA" id="ARBA00022603"/>
    </source>
</evidence>
<sequence length="233" mass="24966">MQRDDGRAGASRLVTPAFGGAHASLYAEGPPRQVPGFAALHRMTSMLLAEHVAQQGRVLVLGAGGGLELKALADDHPGWSFDGIDPSAEMLRVAAEIVGAHSGRIRLQEGYIDTAPAGPFDGATCLLTFHFVPPEQRLHTLLEIRRRLAPGAPFVVAHLSFPQAEPERSRWIARHVAFGGTDPAQAESARQAIATRLSILSPEQDEALLREAGFSNVGLFYAGLSFRGWVAYA</sequence>
<keyword evidence="1 4" id="KW-0489">Methyltransferase</keyword>
<evidence type="ECO:0000259" key="3">
    <source>
        <dbReference type="Pfam" id="PF13649"/>
    </source>
</evidence>
<evidence type="ECO:0000313" key="4">
    <source>
        <dbReference type="EMBL" id="MCX5570348.1"/>
    </source>
</evidence>
<protein>
    <submittedName>
        <fullName evidence="4">Class I SAM-dependent methyltransferase</fullName>
    </submittedName>
</protein>
<accession>A0A9X3ILB6</accession>
<dbReference type="PANTHER" id="PTHR43861:SF1">
    <property type="entry name" value="TRANS-ACONITATE 2-METHYLTRANSFERASE"/>
    <property type="match status" value="1"/>
</dbReference>
<feature type="domain" description="Methyltransferase" evidence="3">
    <location>
        <begin position="58"/>
        <end position="151"/>
    </location>
</feature>
<organism evidence="4 5">
    <name type="scientific">Kaistia nematophila</name>
    <dbReference type="NCBI Taxonomy" id="2994654"/>
    <lineage>
        <taxon>Bacteria</taxon>
        <taxon>Pseudomonadati</taxon>
        <taxon>Pseudomonadota</taxon>
        <taxon>Alphaproteobacteria</taxon>
        <taxon>Hyphomicrobiales</taxon>
        <taxon>Kaistiaceae</taxon>
        <taxon>Kaistia</taxon>
    </lineage>
</organism>
<dbReference type="GO" id="GO:0008168">
    <property type="term" value="F:methyltransferase activity"/>
    <property type="evidence" value="ECO:0007669"/>
    <property type="project" value="UniProtKB-KW"/>
</dbReference>
<proteinExistence type="predicted"/>
<dbReference type="SUPFAM" id="SSF53335">
    <property type="entry name" value="S-adenosyl-L-methionine-dependent methyltransferases"/>
    <property type="match status" value="1"/>
</dbReference>
<dbReference type="Pfam" id="PF13649">
    <property type="entry name" value="Methyltransf_25"/>
    <property type="match status" value="1"/>
</dbReference>
<dbReference type="Proteomes" id="UP001144805">
    <property type="component" value="Unassembled WGS sequence"/>
</dbReference>
<dbReference type="RefSeq" id="WP_266339310.1">
    <property type="nucleotide sequence ID" value="NZ_JAPKNK010000005.1"/>
</dbReference>
<dbReference type="Gene3D" id="3.40.50.150">
    <property type="entry name" value="Vaccinia Virus protein VP39"/>
    <property type="match status" value="1"/>
</dbReference>
<evidence type="ECO:0000256" key="2">
    <source>
        <dbReference type="ARBA" id="ARBA00022679"/>
    </source>
</evidence>
<evidence type="ECO:0000313" key="5">
    <source>
        <dbReference type="Proteomes" id="UP001144805"/>
    </source>
</evidence>
<name>A0A9X3ILB6_9HYPH</name>
<dbReference type="PANTHER" id="PTHR43861">
    <property type="entry name" value="TRANS-ACONITATE 2-METHYLTRANSFERASE-RELATED"/>
    <property type="match status" value="1"/>
</dbReference>
<comment type="caution">
    <text evidence="4">The sequence shown here is derived from an EMBL/GenBank/DDBJ whole genome shotgun (WGS) entry which is preliminary data.</text>
</comment>
<dbReference type="CDD" id="cd02440">
    <property type="entry name" value="AdoMet_MTases"/>
    <property type="match status" value="1"/>
</dbReference>
<dbReference type="EMBL" id="JAPKNK010000005">
    <property type="protein sequence ID" value="MCX5570348.1"/>
    <property type="molecule type" value="Genomic_DNA"/>
</dbReference>
<gene>
    <name evidence="4" type="ORF">OSH07_14165</name>
</gene>